<sequence>MDAEKIKVLIGQPDKHYVTNPKKELNLQGHIGKHTRTSKKKACNVNLNSDGVEK</sequence>
<dbReference type="AlphaFoldDB" id="A0A3L6S6I5"/>
<accession>A0A3L6S6I5</accession>
<keyword evidence="3" id="KW-1185">Reference proteome</keyword>
<gene>
    <name evidence="2" type="ORF">C2845_PM02G39200</name>
</gene>
<feature type="compositionally biased region" description="Polar residues" evidence="1">
    <location>
        <begin position="45"/>
        <end position="54"/>
    </location>
</feature>
<comment type="caution">
    <text evidence="2">The sequence shown here is derived from an EMBL/GenBank/DDBJ whole genome shotgun (WGS) entry which is preliminary data.</text>
</comment>
<name>A0A3L6S6I5_PANMI</name>
<evidence type="ECO:0000256" key="1">
    <source>
        <dbReference type="SAM" id="MobiDB-lite"/>
    </source>
</evidence>
<evidence type="ECO:0000313" key="2">
    <source>
        <dbReference type="EMBL" id="RLN15646.1"/>
    </source>
</evidence>
<dbReference type="Proteomes" id="UP000275267">
    <property type="component" value="Unassembled WGS sequence"/>
</dbReference>
<protein>
    <submittedName>
        <fullName evidence="2">Uncharacterized protein</fullName>
    </submittedName>
</protein>
<dbReference type="EMBL" id="PQIB02000005">
    <property type="protein sequence ID" value="RLN15646.1"/>
    <property type="molecule type" value="Genomic_DNA"/>
</dbReference>
<reference evidence="3" key="1">
    <citation type="journal article" date="2019" name="Nat. Commun.">
        <title>The genome of broomcorn millet.</title>
        <authorList>
            <person name="Zou C."/>
            <person name="Miki D."/>
            <person name="Li D."/>
            <person name="Tang Q."/>
            <person name="Xiao L."/>
            <person name="Rajput S."/>
            <person name="Deng P."/>
            <person name="Jia W."/>
            <person name="Huang R."/>
            <person name="Zhang M."/>
            <person name="Sun Y."/>
            <person name="Hu J."/>
            <person name="Fu X."/>
            <person name="Schnable P.S."/>
            <person name="Li F."/>
            <person name="Zhang H."/>
            <person name="Feng B."/>
            <person name="Zhu X."/>
            <person name="Liu R."/>
            <person name="Schnable J.C."/>
            <person name="Zhu J.-K."/>
            <person name="Zhang H."/>
        </authorList>
    </citation>
    <scope>NUCLEOTIDE SEQUENCE [LARGE SCALE GENOMIC DNA]</scope>
</reference>
<feature type="compositionally biased region" description="Basic residues" evidence="1">
    <location>
        <begin position="31"/>
        <end position="42"/>
    </location>
</feature>
<feature type="region of interest" description="Disordered" evidence="1">
    <location>
        <begin position="26"/>
        <end position="54"/>
    </location>
</feature>
<organism evidence="2 3">
    <name type="scientific">Panicum miliaceum</name>
    <name type="common">Proso millet</name>
    <name type="synonym">Broomcorn millet</name>
    <dbReference type="NCBI Taxonomy" id="4540"/>
    <lineage>
        <taxon>Eukaryota</taxon>
        <taxon>Viridiplantae</taxon>
        <taxon>Streptophyta</taxon>
        <taxon>Embryophyta</taxon>
        <taxon>Tracheophyta</taxon>
        <taxon>Spermatophyta</taxon>
        <taxon>Magnoliopsida</taxon>
        <taxon>Liliopsida</taxon>
        <taxon>Poales</taxon>
        <taxon>Poaceae</taxon>
        <taxon>PACMAD clade</taxon>
        <taxon>Panicoideae</taxon>
        <taxon>Panicodae</taxon>
        <taxon>Paniceae</taxon>
        <taxon>Panicinae</taxon>
        <taxon>Panicum</taxon>
        <taxon>Panicum sect. Panicum</taxon>
    </lineage>
</organism>
<proteinExistence type="predicted"/>
<evidence type="ECO:0000313" key="3">
    <source>
        <dbReference type="Proteomes" id="UP000275267"/>
    </source>
</evidence>